<evidence type="ECO:0000313" key="1">
    <source>
        <dbReference type="EMBL" id="KAK8840313.1"/>
    </source>
</evidence>
<evidence type="ECO:0008006" key="3">
    <source>
        <dbReference type="Google" id="ProtNLM"/>
    </source>
</evidence>
<dbReference type="Proteomes" id="UP001470230">
    <property type="component" value="Unassembled WGS sequence"/>
</dbReference>
<sequence length="378" mass="45563">MEIENYLNKMKEIQNTFLKYVENEESTNDQYNKLIKIFDDEKIANNQHKLKSVLYLLLNVSNYHHRGPNFFDKIFKIILVFRDSIKKYYSNYETFNIFKSNNKILLFLVEEKIITIDESVANTIKNTANKVKYFWPEMKQYYDEKTAKKISKEIPKDIEEKRKIGENDDLLCELIRKDSLDEFIALIEKANLDLKTKIKPSFLETNSFLIDKEPSLIEYASFFGSMQIFKFLNSKRIELTPSLWQYSIHSQNSELLQFLKDNQIHPDDENFDKFLKESIKCHHIEFTHFIKNSFYQNNEEKCFEIFIKSFKYYNFEFIRKESINEAAFFDLCHYDYFFIVELLMQQTKIDVNAIRILKQFFNSINDSNFLITFQNYII</sequence>
<reference evidence="1 2" key="1">
    <citation type="submission" date="2024-04" db="EMBL/GenBank/DDBJ databases">
        <title>Tritrichomonas musculus Genome.</title>
        <authorList>
            <person name="Alves-Ferreira E."/>
            <person name="Grigg M."/>
            <person name="Lorenzi H."/>
            <person name="Galac M."/>
        </authorList>
    </citation>
    <scope>NUCLEOTIDE SEQUENCE [LARGE SCALE GENOMIC DNA]</scope>
    <source>
        <strain evidence="1 2">EAF2021</strain>
    </source>
</reference>
<gene>
    <name evidence="1" type="ORF">M9Y10_030869</name>
</gene>
<dbReference type="SUPFAM" id="SSF48403">
    <property type="entry name" value="Ankyrin repeat"/>
    <property type="match status" value="1"/>
</dbReference>
<organism evidence="1 2">
    <name type="scientific">Tritrichomonas musculus</name>
    <dbReference type="NCBI Taxonomy" id="1915356"/>
    <lineage>
        <taxon>Eukaryota</taxon>
        <taxon>Metamonada</taxon>
        <taxon>Parabasalia</taxon>
        <taxon>Tritrichomonadida</taxon>
        <taxon>Tritrichomonadidae</taxon>
        <taxon>Tritrichomonas</taxon>
    </lineage>
</organism>
<proteinExistence type="predicted"/>
<accession>A0ABR2H275</accession>
<dbReference type="InterPro" id="IPR036770">
    <property type="entry name" value="Ankyrin_rpt-contain_sf"/>
</dbReference>
<name>A0ABR2H275_9EUKA</name>
<evidence type="ECO:0000313" key="2">
    <source>
        <dbReference type="Proteomes" id="UP001470230"/>
    </source>
</evidence>
<dbReference type="EMBL" id="JAPFFF010000047">
    <property type="protein sequence ID" value="KAK8840313.1"/>
    <property type="molecule type" value="Genomic_DNA"/>
</dbReference>
<keyword evidence="2" id="KW-1185">Reference proteome</keyword>
<comment type="caution">
    <text evidence="1">The sequence shown here is derived from an EMBL/GenBank/DDBJ whole genome shotgun (WGS) entry which is preliminary data.</text>
</comment>
<protein>
    <recommendedName>
        <fullName evidence="3">DUF3447 domain-containing protein</fullName>
    </recommendedName>
</protein>